<evidence type="ECO:0000313" key="2">
    <source>
        <dbReference type="Proteomes" id="UP001283361"/>
    </source>
</evidence>
<gene>
    <name evidence="1" type="ORF">RRG08_007304</name>
</gene>
<keyword evidence="2" id="KW-1185">Reference proteome</keyword>
<evidence type="ECO:0000313" key="1">
    <source>
        <dbReference type="EMBL" id="KAK3794989.1"/>
    </source>
</evidence>
<dbReference type="AlphaFoldDB" id="A0AAE1AWI5"/>
<name>A0AAE1AWI5_9GAST</name>
<sequence>MTLAFTFKFQFQGSLHKTFKACRTYRSINGKIYGKNSLSYDLRGRGENRNQQRAINPVCPQVSLWLFSAAWFMGSFAGRRDPANSRRLLEQGKFLRLKTLGRASLQSKARRDFRLAVTVSADPDKALDVGGESEWKYENPITVGAA</sequence>
<dbReference type="Proteomes" id="UP001283361">
    <property type="component" value="Unassembled WGS sequence"/>
</dbReference>
<dbReference type="EMBL" id="JAWDGP010001086">
    <property type="protein sequence ID" value="KAK3794989.1"/>
    <property type="molecule type" value="Genomic_DNA"/>
</dbReference>
<organism evidence="1 2">
    <name type="scientific">Elysia crispata</name>
    <name type="common">lettuce slug</name>
    <dbReference type="NCBI Taxonomy" id="231223"/>
    <lineage>
        <taxon>Eukaryota</taxon>
        <taxon>Metazoa</taxon>
        <taxon>Spiralia</taxon>
        <taxon>Lophotrochozoa</taxon>
        <taxon>Mollusca</taxon>
        <taxon>Gastropoda</taxon>
        <taxon>Heterobranchia</taxon>
        <taxon>Euthyneura</taxon>
        <taxon>Panpulmonata</taxon>
        <taxon>Sacoglossa</taxon>
        <taxon>Placobranchoidea</taxon>
        <taxon>Plakobranchidae</taxon>
        <taxon>Elysia</taxon>
    </lineage>
</organism>
<accession>A0AAE1AWI5</accession>
<reference evidence="1" key="1">
    <citation type="journal article" date="2023" name="G3 (Bethesda)">
        <title>A reference genome for the long-term kleptoplast-retaining sea slug Elysia crispata morphotype clarki.</title>
        <authorList>
            <person name="Eastman K.E."/>
            <person name="Pendleton A.L."/>
            <person name="Shaikh M.A."/>
            <person name="Suttiyut T."/>
            <person name="Ogas R."/>
            <person name="Tomko P."/>
            <person name="Gavelis G."/>
            <person name="Widhalm J.R."/>
            <person name="Wisecaver J.H."/>
        </authorList>
    </citation>
    <scope>NUCLEOTIDE SEQUENCE</scope>
    <source>
        <strain evidence="1">ECLA1</strain>
    </source>
</reference>
<comment type="caution">
    <text evidence="1">The sequence shown here is derived from an EMBL/GenBank/DDBJ whole genome shotgun (WGS) entry which is preliminary data.</text>
</comment>
<protein>
    <submittedName>
        <fullName evidence="1">Uncharacterized protein</fullName>
    </submittedName>
</protein>
<proteinExistence type="predicted"/>